<dbReference type="InterPro" id="IPR016140">
    <property type="entry name" value="Bifunc_inhib/LTP/seed_store"/>
</dbReference>
<dbReference type="Gene3D" id="1.10.110.10">
    <property type="entry name" value="Plant lipid-transfer and hydrophobic proteins"/>
    <property type="match status" value="1"/>
</dbReference>
<evidence type="ECO:0000256" key="1">
    <source>
        <dbReference type="SAM" id="MobiDB-lite"/>
    </source>
</evidence>
<evidence type="ECO:0000256" key="2">
    <source>
        <dbReference type="SAM" id="Phobius"/>
    </source>
</evidence>
<feature type="domain" description="Bifunctional inhibitor/plant lipid transfer protein/seed storage helical" evidence="3">
    <location>
        <begin position="8"/>
        <end position="82"/>
    </location>
</feature>
<dbReference type="SUPFAM" id="SSF47699">
    <property type="entry name" value="Bifunctional inhibitor/lipid-transfer protein/seed storage 2S albumin"/>
    <property type="match status" value="1"/>
</dbReference>
<feature type="compositionally biased region" description="Polar residues" evidence="1">
    <location>
        <begin position="150"/>
        <end position="163"/>
    </location>
</feature>
<reference evidence="4" key="1">
    <citation type="submission" date="2022-06" db="EMBL/GenBank/DDBJ databases">
        <title>Uncovering the hologenomic basis of an extraordinary plant invasion.</title>
        <authorList>
            <person name="Bieker V.C."/>
            <person name="Martin M.D."/>
            <person name="Gilbert T."/>
            <person name="Hodgins K."/>
            <person name="Battlay P."/>
            <person name="Petersen B."/>
            <person name="Wilson J."/>
        </authorList>
    </citation>
    <scope>NUCLEOTIDE SEQUENCE</scope>
    <source>
        <strain evidence="4">AA19_3_7</strain>
        <tissue evidence="4">Leaf</tissue>
    </source>
</reference>
<gene>
    <name evidence="4" type="ORF">M8C21_022355</name>
</gene>
<organism evidence="4 5">
    <name type="scientific">Ambrosia artemisiifolia</name>
    <name type="common">Common ragweed</name>
    <dbReference type="NCBI Taxonomy" id="4212"/>
    <lineage>
        <taxon>Eukaryota</taxon>
        <taxon>Viridiplantae</taxon>
        <taxon>Streptophyta</taxon>
        <taxon>Embryophyta</taxon>
        <taxon>Tracheophyta</taxon>
        <taxon>Spermatophyta</taxon>
        <taxon>Magnoliopsida</taxon>
        <taxon>eudicotyledons</taxon>
        <taxon>Gunneridae</taxon>
        <taxon>Pentapetalae</taxon>
        <taxon>asterids</taxon>
        <taxon>campanulids</taxon>
        <taxon>Asterales</taxon>
        <taxon>Asteraceae</taxon>
        <taxon>Asteroideae</taxon>
        <taxon>Heliantheae alliance</taxon>
        <taxon>Heliantheae</taxon>
        <taxon>Ambrosia</taxon>
    </lineage>
</organism>
<feature type="transmembrane region" description="Helical" evidence="2">
    <location>
        <begin position="170"/>
        <end position="189"/>
    </location>
</feature>
<feature type="region of interest" description="Disordered" evidence="1">
    <location>
        <begin position="110"/>
        <end position="163"/>
    </location>
</feature>
<dbReference type="PANTHER" id="PTHR35747">
    <property type="entry name" value="BIFUNCTIONAL INHIBITOR/LIPID-TRANSFER PROTEIN/SEED STORAGE 2S ALBUMIN SUPERFAMILY PROTEIN"/>
    <property type="match status" value="1"/>
</dbReference>
<dbReference type="Proteomes" id="UP001206925">
    <property type="component" value="Unassembled WGS sequence"/>
</dbReference>
<dbReference type="EMBL" id="JAMZMK010010880">
    <property type="protein sequence ID" value="KAI7729920.1"/>
    <property type="molecule type" value="Genomic_DNA"/>
</dbReference>
<dbReference type="CDD" id="cd00010">
    <property type="entry name" value="AAI_LTSS"/>
    <property type="match status" value="1"/>
</dbReference>
<dbReference type="InterPro" id="IPR036312">
    <property type="entry name" value="Bifun_inhib/LTP/seed_sf"/>
</dbReference>
<evidence type="ECO:0000313" key="5">
    <source>
        <dbReference type="Proteomes" id="UP001206925"/>
    </source>
</evidence>
<evidence type="ECO:0000313" key="4">
    <source>
        <dbReference type="EMBL" id="KAI7729920.1"/>
    </source>
</evidence>
<dbReference type="InterPro" id="IPR053353">
    <property type="entry name" value="Plant_LTP_GPI-anchored"/>
</dbReference>
<accession>A0AAD5BUX4</accession>
<protein>
    <recommendedName>
        <fullName evidence="3">Bifunctional inhibitor/plant lipid transfer protein/seed storage helical domain-containing protein</fullName>
    </recommendedName>
</protein>
<dbReference type="AlphaFoldDB" id="A0AAD5BUX4"/>
<feature type="compositionally biased region" description="Pro residues" evidence="1">
    <location>
        <begin position="117"/>
        <end position="148"/>
    </location>
</feature>
<evidence type="ECO:0000259" key="3">
    <source>
        <dbReference type="Pfam" id="PF14368"/>
    </source>
</evidence>
<proteinExistence type="predicted"/>
<dbReference type="Pfam" id="PF14368">
    <property type="entry name" value="LTP_2"/>
    <property type="match status" value="1"/>
</dbReference>
<sequence>RSEEGGGGGCADSVISFSPCLPYISAPPNNLSTDPSSQCCETFDSAFDSDEAQCLCYLVRQTTLLGFPLNLTKLFSLSDICPSPALLINNNNDTNSISLRSICSGSPTLPPMIATPRNPPPSGSNARRPPPPPPVRPPPSTMTHPRPPARNNTKPSTSDQTSNHQDDADIWFLLYFVILYFYFWHNVAAGTGH</sequence>
<feature type="non-terminal residue" evidence="4">
    <location>
        <position position="1"/>
    </location>
</feature>
<keyword evidence="2" id="KW-1133">Transmembrane helix</keyword>
<comment type="caution">
    <text evidence="4">The sequence shown here is derived from an EMBL/GenBank/DDBJ whole genome shotgun (WGS) entry which is preliminary data.</text>
</comment>
<keyword evidence="5" id="KW-1185">Reference proteome</keyword>
<dbReference type="PANTHER" id="PTHR35747:SF2">
    <property type="entry name" value="NON-SPECIFIC LIPID TRANSFER PROTEIN GPI-ANCHORED 25"/>
    <property type="match status" value="1"/>
</dbReference>
<keyword evidence="2" id="KW-0472">Membrane</keyword>
<name>A0AAD5BUX4_AMBAR</name>
<keyword evidence="2" id="KW-0812">Transmembrane</keyword>